<dbReference type="Gene3D" id="1.10.530.10">
    <property type="match status" value="1"/>
</dbReference>
<dbReference type="Proteomes" id="UP000291106">
    <property type="component" value="Chromosome"/>
</dbReference>
<dbReference type="AlphaFoldDB" id="A0A411PEM7"/>
<comment type="domain">
    <text evidence="7">The N-terminal domain does not have lytic activity and probably modulates enzymatic activity. The C-terminal domain is the catalytic active domain.</text>
</comment>
<dbReference type="SUPFAM" id="SSF53850">
    <property type="entry name" value="Periplasmic binding protein-like II"/>
    <property type="match status" value="1"/>
</dbReference>
<evidence type="ECO:0000256" key="1">
    <source>
        <dbReference type="ARBA" id="ARBA00010333"/>
    </source>
</evidence>
<accession>A0A411PEM7</accession>
<dbReference type="FunFam" id="1.10.530.10:FF:000003">
    <property type="entry name" value="Membrane-bound lytic murein transglycosylase F"/>
    <property type="match status" value="1"/>
</dbReference>
<dbReference type="Pfam" id="PF00497">
    <property type="entry name" value="SBP_bac_3"/>
    <property type="match status" value="1"/>
</dbReference>
<dbReference type="PROSITE" id="PS51257">
    <property type="entry name" value="PROKAR_LIPOPROTEIN"/>
    <property type="match status" value="1"/>
</dbReference>
<keyword evidence="2 7" id="KW-0732">Signal</keyword>
<dbReference type="InterPro" id="IPR023703">
    <property type="entry name" value="MltF"/>
</dbReference>
<name>A0A411PEM7_9GAMM</name>
<dbReference type="GO" id="GO:0009279">
    <property type="term" value="C:cell outer membrane"/>
    <property type="evidence" value="ECO:0007669"/>
    <property type="project" value="UniProtKB-SubCell"/>
</dbReference>
<dbReference type="EMBL" id="CP036200">
    <property type="protein sequence ID" value="QBF81922.1"/>
    <property type="molecule type" value="Genomic_DNA"/>
</dbReference>
<comment type="catalytic activity">
    <reaction evidence="7">
        <text>Exolytic cleavage of the (1-&gt;4)-beta-glycosidic linkage between N-acetylmuramic acid (MurNAc) and N-acetylglucosamine (GlcNAc) residues in peptidoglycan, from either the reducing or the non-reducing ends of the peptidoglycan chains, with concomitant formation of a 1,6-anhydrobond in the MurNAc residue.</text>
        <dbReference type="EC" id="4.2.2.n1"/>
    </reaction>
</comment>
<protein>
    <recommendedName>
        <fullName evidence="7">Membrane-bound lytic murein transglycosylase F</fullName>
        <ecNumber evidence="7">4.2.2.n1</ecNumber>
    </recommendedName>
    <alternativeName>
        <fullName evidence="7">Murein lyase F</fullName>
    </alternativeName>
</protein>
<dbReference type="PANTHER" id="PTHR35936:SF32">
    <property type="entry name" value="MEMBRANE-BOUND LYTIC MUREIN TRANSGLYCOSYLASE F"/>
    <property type="match status" value="1"/>
</dbReference>
<evidence type="ECO:0000256" key="2">
    <source>
        <dbReference type="ARBA" id="ARBA00022729"/>
    </source>
</evidence>
<dbReference type="KEGG" id="smai:EXU30_03825"/>
<comment type="caution">
    <text evidence="7">Lacks conserved residue(s) required for the propagation of feature annotation.</text>
</comment>
<evidence type="ECO:0000259" key="8">
    <source>
        <dbReference type="SMART" id="SM00062"/>
    </source>
</evidence>
<dbReference type="OrthoDB" id="9815002at2"/>
<dbReference type="RefSeq" id="WP_130597896.1">
    <property type="nucleotide sequence ID" value="NZ_CP036200.1"/>
</dbReference>
<dbReference type="GO" id="GO:0009253">
    <property type="term" value="P:peptidoglycan catabolic process"/>
    <property type="evidence" value="ECO:0007669"/>
    <property type="project" value="TreeGrafter"/>
</dbReference>
<feature type="region of interest" description="LT domain" evidence="7">
    <location>
        <begin position="260"/>
        <end position="476"/>
    </location>
</feature>
<feature type="active site" evidence="7">
    <location>
        <position position="304"/>
    </location>
</feature>
<keyword evidence="3 7" id="KW-0472">Membrane</keyword>
<dbReference type="InterPro" id="IPR001638">
    <property type="entry name" value="Solute-binding_3/MltF_N"/>
</dbReference>
<evidence type="ECO:0000256" key="4">
    <source>
        <dbReference type="ARBA" id="ARBA00023237"/>
    </source>
</evidence>
<dbReference type="InterPro" id="IPR023346">
    <property type="entry name" value="Lysozyme-like_dom_sf"/>
</dbReference>
<reference evidence="9 10" key="1">
    <citation type="submission" date="2019-02" db="EMBL/GenBank/DDBJ databases">
        <title>Shewanella sp. D4-2 isolated from Dokdo Island.</title>
        <authorList>
            <person name="Baek K."/>
        </authorList>
    </citation>
    <scope>NUCLEOTIDE SEQUENCE [LARGE SCALE GENOMIC DNA]</scope>
    <source>
        <strain evidence="9 10">D4-2</strain>
    </source>
</reference>
<comment type="similarity">
    <text evidence="1">Belongs to the bacterial solute-binding protein 3 family.</text>
</comment>
<evidence type="ECO:0000256" key="6">
    <source>
        <dbReference type="ARBA" id="ARBA00023316"/>
    </source>
</evidence>
<keyword evidence="5 7" id="KW-0456">Lyase</keyword>
<dbReference type="PANTHER" id="PTHR35936">
    <property type="entry name" value="MEMBRANE-BOUND LYTIC MUREIN TRANSGLYCOSYLASE F"/>
    <property type="match status" value="1"/>
</dbReference>
<evidence type="ECO:0000313" key="9">
    <source>
        <dbReference type="EMBL" id="QBF81922.1"/>
    </source>
</evidence>
<dbReference type="GO" id="GO:0071555">
    <property type="term" value="P:cell wall organization"/>
    <property type="evidence" value="ECO:0007669"/>
    <property type="project" value="UniProtKB-KW"/>
</dbReference>
<keyword evidence="10" id="KW-1185">Reference proteome</keyword>
<dbReference type="CDD" id="cd13403">
    <property type="entry name" value="MLTF-like"/>
    <property type="match status" value="1"/>
</dbReference>
<dbReference type="Pfam" id="PF01464">
    <property type="entry name" value="SLT"/>
    <property type="match status" value="1"/>
</dbReference>
<keyword evidence="6 7" id="KW-0961">Cell wall biogenesis/degradation</keyword>
<evidence type="ECO:0000313" key="10">
    <source>
        <dbReference type="Proteomes" id="UP000291106"/>
    </source>
</evidence>
<keyword evidence="4 7" id="KW-0998">Cell outer membrane</keyword>
<dbReference type="CDD" id="cd01009">
    <property type="entry name" value="PBP2_YfhD_N"/>
    <property type="match status" value="1"/>
</dbReference>
<dbReference type="HAMAP" id="MF_02016">
    <property type="entry name" value="MltF"/>
    <property type="match status" value="1"/>
</dbReference>
<comment type="subcellular location">
    <subcellularLocation>
        <location evidence="7">Cell outer membrane</location>
        <topology evidence="7">Peripheral membrane protein</topology>
    </subcellularLocation>
    <text evidence="7">Attached to the inner leaflet of the outer membrane.</text>
</comment>
<dbReference type="InterPro" id="IPR008258">
    <property type="entry name" value="Transglycosylase_SLT_dom_1"/>
</dbReference>
<evidence type="ECO:0000256" key="3">
    <source>
        <dbReference type="ARBA" id="ARBA00023136"/>
    </source>
</evidence>
<dbReference type="EC" id="4.2.2.n1" evidence="7"/>
<comment type="similarity">
    <text evidence="7">In the C-terminal section; belongs to the transglycosylase Slt family.</text>
</comment>
<dbReference type="NCBIfam" id="NF008112">
    <property type="entry name" value="PRK10859.1"/>
    <property type="match status" value="1"/>
</dbReference>
<gene>
    <name evidence="7 9" type="primary">mltF</name>
    <name evidence="9" type="ORF">EXU30_03825</name>
</gene>
<proteinExistence type="inferred from homology"/>
<dbReference type="Gene3D" id="3.40.190.10">
    <property type="entry name" value="Periplasmic binding protein-like II"/>
    <property type="match status" value="2"/>
</dbReference>
<comment type="similarity">
    <text evidence="7">In the N-terminal section; belongs to the bacterial solute-binding protein 3 family.</text>
</comment>
<sequence length="476" mass="54941">MLNKFTFVFFCILLSACSKVVIEEVQLNQTPPKRTVLKVGTLYGPQIYLNSEQGESGFDYEMAKRFADYLDVELQMVPFSDRPQLFAALKAEEIDIVAAGISKTPARTEQFKLGPTLYFVNQVLVYKAGKPKPRELNQINGRMMILPDSAAENALIKLQNDYPDLNWITAKDKEYEEILAMVVNDELDYTVLDSNSLLISQRFLPELREALTLEEKVEVTWLLHPQQDDYLLSQLLDFWHQEKRAGTFEYLDEKYFGHVKRFDYVDTRAFIRAIDNVLPEYQAMFEKYAGELDWRKLAATSYQESHWNPSARSPTGVRGMMMLTRPTASYVGVKNRLDAEQSIRGGAKYLQNMIDRLPESIPDNQRIWFALASYNVGLGHVEDARKMAQSMGLDPSAWRDVKKVLPLLQQSKYYKQTRYGYARGGEAVHYVDNIRRYYDTLVWVDNQTKQLKDAELESEVEVIAEDTTQQVQESAR</sequence>
<dbReference type="GO" id="GO:0016998">
    <property type="term" value="P:cell wall macromolecule catabolic process"/>
    <property type="evidence" value="ECO:0007669"/>
    <property type="project" value="UniProtKB-UniRule"/>
</dbReference>
<feature type="domain" description="Solute-binding protein family 3/N-terminal" evidence="8">
    <location>
        <begin position="36"/>
        <end position="259"/>
    </location>
</feature>
<evidence type="ECO:0000256" key="5">
    <source>
        <dbReference type="ARBA" id="ARBA00023239"/>
    </source>
</evidence>
<dbReference type="GO" id="GO:0008933">
    <property type="term" value="F:peptidoglycan lytic transglycosylase activity"/>
    <property type="evidence" value="ECO:0007669"/>
    <property type="project" value="UniProtKB-UniRule"/>
</dbReference>
<dbReference type="SMART" id="SM00062">
    <property type="entry name" value="PBPb"/>
    <property type="match status" value="1"/>
</dbReference>
<organism evidence="9 10">
    <name type="scientific">Shewanella maritima</name>
    <dbReference type="NCBI Taxonomy" id="2520507"/>
    <lineage>
        <taxon>Bacteria</taxon>
        <taxon>Pseudomonadati</taxon>
        <taxon>Pseudomonadota</taxon>
        <taxon>Gammaproteobacteria</taxon>
        <taxon>Alteromonadales</taxon>
        <taxon>Shewanellaceae</taxon>
        <taxon>Shewanella</taxon>
    </lineage>
</organism>
<comment type="function">
    <text evidence="7">Murein-degrading enzyme that degrades murein glycan strands and insoluble, high-molecular weight murein sacculi, with the concomitant formation of a 1,6-anhydromuramoyl product. Lytic transglycosylases (LTs) play an integral role in the metabolism of the peptidoglycan (PG) sacculus. Their lytic action creates space within the PG sacculus to allow for its expansion as well as for the insertion of various structures such as secretion systems and flagella.</text>
</comment>
<evidence type="ECO:0000256" key="7">
    <source>
        <dbReference type="HAMAP-Rule" id="MF_02016"/>
    </source>
</evidence>
<dbReference type="SUPFAM" id="SSF53955">
    <property type="entry name" value="Lysozyme-like"/>
    <property type="match status" value="1"/>
</dbReference>